<evidence type="ECO:0000256" key="2">
    <source>
        <dbReference type="SAM" id="SignalP"/>
    </source>
</evidence>
<evidence type="ECO:0000313" key="3">
    <source>
        <dbReference type="EMBL" id="MVQ28761.1"/>
    </source>
</evidence>
<dbReference type="Gene3D" id="3.40.190.10">
    <property type="entry name" value="Periplasmic binding protein-like II"/>
    <property type="match status" value="1"/>
</dbReference>
<comment type="similarity">
    <text evidence="1">Belongs to the UPF0065 (bug) family.</text>
</comment>
<dbReference type="Proteomes" id="UP000469385">
    <property type="component" value="Unassembled WGS sequence"/>
</dbReference>
<dbReference type="PANTHER" id="PTHR42928:SF5">
    <property type="entry name" value="BLR1237 PROTEIN"/>
    <property type="match status" value="1"/>
</dbReference>
<evidence type="ECO:0000313" key="4">
    <source>
        <dbReference type="Proteomes" id="UP000469385"/>
    </source>
</evidence>
<keyword evidence="4" id="KW-1185">Reference proteome</keyword>
<evidence type="ECO:0000256" key="1">
    <source>
        <dbReference type="ARBA" id="ARBA00006987"/>
    </source>
</evidence>
<dbReference type="SUPFAM" id="SSF53850">
    <property type="entry name" value="Periplasmic binding protein-like II"/>
    <property type="match status" value="1"/>
</dbReference>
<feature type="chain" id="PRO_5027066478" evidence="2">
    <location>
        <begin position="24"/>
        <end position="322"/>
    </location>
</feature>
<dbReference type="PANTHER" id="PTHR42928">
    <property type="entry name" value="TRICARBOXYLATE-BINDING PROTEIN"/>
    <property type="match status" value="1"/>
</dbReference>
<sequence>MARPLHRLLAALAAFALSAAAAADTYPAKPVHLVVHNNPGSALDLIARQVAQRLSDGWKQPVVIDNRPGGGGIVGTDLVAKSAADGHTLLAAGDGPITILPALSASLPYNPARDLLPIASLGELDFVLVANPRTGLRSVRDLVEAARRQPGRYTFASSGNGSPQHFAAELLKQNAGIHLTHIPYGGGPAGLAGVLAGDVDLMFIAIAPALQQIQSGRLVALAVAGDAPHPLLPGVPTVGQTYKDFKAGAWLVLFAPAATPAAVADRLAADASRVLADPSLRSQLAAQGVTVTGHTGARLRDQLAGEARRYQSLVRSAGIRAD</sequence>
<gene>
    <name evidence="3" type="ORF">GON04_04860</name>
</gene>
<dbReference type="Pfam" id="PF03401">
    <property type="entry name" value="TctC"/>
    <property type="match status" value="1"/>
</dbReference>
<dbReference type="EMBL" id="WSEL01000003">
    <property type="protein sequence ID" value="MVQ28761.1"/>
    <property type="molecule type" value="Genomic_DNA"/>
</dbReference>
<feature type="signal peptide" evidence="2">
    <location>
        <begin position="1"/>
        <end position="23"/>
    </location>
</feature>
<organism evidence="3 4">
    <name type="scientific">Ramlibacter pinisoli</name>
    <dbReference type="NCBI Taxonomy" id="2682844"/>
    <lineage>
        <taxon>Bacteria</taxon>
        <taxon>Pseudomonadati</taxon>
        <taxon>Pseudomonadota</taxon>
        <taxon>Betaproteobacteria</taxon>
        <taxon>Burkholderiales</taxon>
        <taxon>Comamonadaceae</taxon>
        <taxon>Ramlibacter</taxon>
    </lineage>
</organism>
<keyword evidence="2" id="KW-0732">Signal</keyword>
<reference evidence="3 4" key="1">
    <citation type="submission" date="2019-12" db="EMBL/GenBank/DDBJ databases">
        <authorList>
            <person name="Huq M.A."/>
        </authorList>
    </citation>
    <scope>NUCLEOTIDE SEQUENCE [LARGE SCALE GENOMIC DNA]</scope>
    <source>
        <strain evidence="3 4">MAH-25</strain>
    </source>
</reference>
<dbReference type="PIRSF" id="PIRSF017082">
    <property type="entry name" value="YflP"/>
    <property type="match status" value="1"/>
</dbReference>
<proteinExistence type="inferred from homology"/>
<name>A0A6N8IPF8_9BURK</name>
<dbReference type="Gene3D" id="3.40.190.150">
    <property type="entry name" value="Bordetella uptake gene, domain 1"/>
    <property type="match status" value="1"/>
</dbReference>
<protein>
    <submittedName>
        <fullName evidence="3">Tripartite tricarboxylate transporter substrate binding protein</fullName>
    </submittedName>
</protein>
<accession>A0A6N8IPF8</accession>
<comment type="caution">
    <text evidence="3">The sequence shown here is derived from an EMBL/GenBank/DDBJ whole genome shotgun (WGS) entry which is preliminary data.</text>
</comment>
<dbReference type="RefSeq" id="WP_157396829.1">
    <property type="nucleotide sequence ID" value="NZ_WSEL01000003.1"/>
</dbReference>
<dbReference type="AlphaFoldDB" id="A0A6N8IPF8"/>
<dbReference type="InterPro" id="IPR042100">
    <property type="entry name" value="Bug_dom1"/>
</dbReference>
<dbReference type="InterPro" id="IPR005064">
    <property type="entry name" value="BUG"/>
</dbReference>